<reference evidence="1 2" key="1">
    <citation type="submission" date="2019-08" db="EMBL/GenBank/DDBJ databases">
        <title>The genome of the soybean aphid Biotype 1, its phylome, world population structure and adaptation to the North American continent.</title>
        <authorList>
            <person name="Giordano R."/>
            <person name="Donthu R.K."/>
            <person name="Hernandez A.G."/>
            <person name="Wright C.L."/>
            <person name="Zimin A.V."/>
        </authorList>
    </citation>
    <scope>NUCLEOTIDE SEQUENCE [LARGE SCALE GENOMIC DNA]</scope>
    <source>
        <tissue evidence="1">Whole aphids</tissue>
    </source>
</reference>
<comment type="caution">
    <text evidence="1">The sequence shown here is derived from an EMBL/GenBank/DDBJ whole genome shotgun (WGS) entry which is preliminary data.</text>
</comment>
<evidence type="ECO:0000313" key="2">
    <source>
        <dbReference type="Proteomes" id="UP000475862"/>
    </source>
</evidence>
<protein>
    <submittedName>
        <fullName evidence="1">Uncharacterized protein</fullName>
    </submittedName>
</protein>
<organism evidence="1 2">
    <name type="scientific">Aphis glycines</name>
    <name type="common">Soybean aphid</name>
    <dbReference type="NCBI Taxonomy" id="307491"/>
    <lineage>
        <taxon>Eukaryota</taxon>
        <taxon>Metazoa</taxon>
        <taxon>Ecdysozoa</taxon>
        <taxon>Arthropoda</taxon>
        <taxon>Hexapoda</taxon>
        <taxon>Insecta</taxon>
        <taxon>Pterygota</taxon>
        <taxon>Neoptera</taxon>
        <taxon>Paraneoptera</taxon>
        <taxon>Hemiptera</taxon>
        <taxon>Sternorrhyncha</taxon>
        <taxon>Aphidomorpha</taxon>
        <taxon>Aphidoidea</taxon>
        <taxon>Aphididae</taxon>
        <taxon>Aphidini</taxon>
        <taxon>Aphis</taxon>
        <taxon>Aphis</taxon>
    </lineage>
</organism>
<name>A0A6G0TMY1_APHGL</name>
<keyword evidence="2" id="KW-1185">Reference proteome</keyword>
<evidence type="ECO:0000313" key="1">
    <source>
        <dbReference type="EMBL" id="KAE9535798.1"/>
    </source>
</evidence>
<dbReference type="Proteomes" id="UP000475862">
    <property type="component" value="Unassembled WGS sequence"/>
</dbReference>
<accession>A0A6G0TMY1</accession>
<dbReference type="EMBL" id="VYZN01000025">
    <property type="protein sequence ID" value="KAE9535798.1"/>
    <property type="molecule type" value="Genomic_DNA"/>
</dbReference>
<dbReference type="SUPFAM" id="SSF54495">
    <property type="entry name" value="UBC-like"/>
    <property type="match status" value="1"/>
</dbReference>
<sequence>MDTISSTKSVSMNTYLNALTPMDRNMTPLYVYKFTFVENPPLTPHPHRIIMTITVMVRRFAVDLRSWNLCRVSTYGVDIPVIKPYKLDRNNRRGPEIDNQIQNLIGSTHISGGGGENETLKWLPLSVLQLLLYATTEIEVILRYRGSLEAVFSDLIKVVGVRYNNIKYISNKANCVVCTISNVENLSPQTIRRLVREQEELIKDPPEGIRIVVNDSDVTDIQAFIDGPGMLITINVETNNCN</sequence>
<dbReference type="InterPro" id="IPR016135">
    <property type="entry name" value="UBQ-conjugating_enzyme/RWD"/>
</dbReference>
<dbReference type="AlphaFoldDB" id="A0A6G0TMY1"/>
<proteinExistence type="predicted"/>
<dbReference type="OrthoDB" id="10069349at2759"/>
<gene>
    <name evidence="1" type="ORF">AGLY_007699</name>
</gene>